<protein>
    <recommendedName>
        <fullName evidence="5">Ribosomal protein s17</fullName>
    </recommendedName>
</protein>
<dbReference type="PANTHER" id="PTHR34587:SF2">
    <property type="entry name" value="G-PROTEIN COUPLED RECEPTORS FAMILY 1 PROFILE DOMAIN-CONTAINING PROTEIN"/>
    <property type="match status" value="1"/>
</dbReference>
<dbReference type="RefSeq" id="XP_009159364.1">
    <property type="nucleotide sequence ID" value="XM_009161116.1"/>
</dbReference>
<evidence type="ECO:0008006" key="5">
    <source>
        <dbReference type="Google" id="ProtNLM"/>
    </source>
</evidence>
<feature type="region of interest" description="Disordered" evidence="1">
    <location>
        <begin position="291"/>
        <end position="329"/>
    </location>
</feature>
<dbReference type="STRING" id="858893.H6C502"/>
<keyword evidence="2" id="KW-0732">Signal</keyword>
<evidence type="ECO:0000256" key="2">
    <source>
        <dbReference type="SAM" id="SignalP"/>
    </source>
</evidence>
<dbReference type="Proteomes" id="UP000007304">
    <property type="component" value="Unassembled WGS sequence"/>
</dbReference>
<dbReference type="EMBL" id="JH226135">
    <property type="protein sequence ID" value="EHY58903.1"/>
    <property type="molecule type" value="Genomic_DNA"/>
</dbReference>
<dbReference type="eggNOG" id="ENOG502QU23">
    <property type="taxonomic scope" value="Eukaryota"/>
</dbReference>
<reference evidence="3" key="1">
    <citation type="submission" date="2011-07" db="EMBL/GenBank/DDBJ databases">
        <title>The Genome Sequence of Exophiala (Wangiella) dermatitidis NIH/UT8656.</title>
        <authorList>
            <consortium name="The Broad Institute Genome Sequencing Platform"/>
            <person name="Cuomo C."/>
            <person name="Wang Z."/>
            <person name="Hunicke-Smith S."/>
            <person name="Szanislo P.J."/>
            <person name="Earl A."/>
            <person name="Young S.K."/>
            <person name="Zeng Q."/>
            <person name="Gargeya S."/>
            <person name="Fitzgerald M."/>
            <person name="Haas B."/>
            <person name="Abouelleil A."/>
            <person name="Alvarado L."/>
            <person name="Arachchi H.M."/>
            <person name="Berlin A."/>
            <person name="Brown A."/>
            <person name="Chapman S.B."/>
            <person name="Chen Z."/>
            <person name="Dunbar C."/>
            <person name="Freedman E."/>
            <person name="Gearin G."/>
            <person name="Gellesch M."/>
            <person name="Goldberg J."/>
            <person name="Griggs A."/>
            <person name="Gujja S."/>
            <person name="Heiman D."/>
            <person name="Howarth C."/>
            <person name="Larson L."/>
            <person name="Lui A."/>
            <person name="MacDonald P.J.P."/>
            <person name="Montmayeur A."/>
            <person name="Murphy C."/>
            <person name="Neiman D."/>
            <person name="Pearson M."/>
            <person name="Priest M."/>
            <person name="Roberts A."/>
            <person name="Saif S."/>
            <person name="Shea T."/>
            <person name="Shenoy N."/>
            <person name="Sisk P."/>
            <person name="Stolte C."/>
            <person name="Sykes S."/>
            <person name="Wortman J."/>
            <person name="Nusbaum C."/>
            <person name="Birren B."/>
        </authorList>
    </citation>
    <scope>NUCLEOTIDE SEQUENCE</scope>
    <source>
        <strain evidence="3">NIH/UT8656</strain>
    </source>
</reference>
<gene>
    <name evidence="3" type="ORF">HMPREF1120_06905</name>
</gene>
<dbReference type="VEuPathDB" id="FungiDB:HMPREF1120_06905"/>
<feature type="compositionally biased region" description="Low complexity" evidence="1">
    <location>
        <begin position="341"/>
        <end position="363"/>
    </location>
</feature>
<keyword evidence="4" id="KW-1185">Reference proteome</keyword>
<feature type="compositionally biased region" description="Gly residues" evidence="1">
    <location>
        <begin position="364"/>
        <end position="409"/>
    </location>
</feature>
<dbReference type="OMA" id="PDNTYYA"/>
<dbReference type="OrthoDB" id="2336871at2759"/>
<evidence type="ECO:0000313" key="3">
    <source>
        <dbReference type="EMBL" id="EHY58903.1"/>
    </source>
</evidence>
<dbReference type="GeneID" id="20311544"/>
<evidence type="ECO:0000256" key="1">
    <source>
        <dbReference type="SAM" id="MobiDB-lite"/>
    </source>
</evidence>
<organism evidence="3 4">
    <name type="scientific">Exophiala dermatitidis (strain ATCC 34100 / CBS 525.76 / NIH/UT8656)</name>
    <name type="common">Black yeast</name>
    <name type="synonym">Wangiella dermatitidis</name>
    <dbReference type="NCBI Taxonomy" id="858893"/>
    <lineage>
        <taxon>Eukaryota</taxon>
        <taxon>Fungi</taxon>
        <taxon>Dikarya</taxon>
        <taxon>Ascomycota</taxon>
        <taxon>Pezizomycotina</taxon>
        <taxon>Eurotiomycetes</taxon>
        <taxon>Chaetothyriomycetidae</taxon>
        <taxon>Chaetothyriales</taxon>
        <taxon>Herpotrichiellaceae</taxon>
        <taxon>Exophiala</taxon>
    </lineage>
</organism>
<dbReference type="HOGENOM" id="CLU_029378_0_0_1"/>
<proteinExistence type="predicted"/>
<dbReference type="InParanoid" id="H6C502"/>
<dbReference type="AlphaFoldDB" id="H6C502"/>
<feature type="signal peptide" evidence="2">
    <location>
        <begin position="1"/>
        <end position="22"/>
    </location>
</feature>
<dbReference type="InterPro" id="IPR053216">
    <property type="entry name" value="Appressorial_penetr-assoc"/>
</dbReference>
<accession>H6C502</accession>
<name>H6C502_EXODN</name>
<dbReference type="PANTHER" id="PTHR34587">
    <property type="entry name" value="VWFA DOMAIN-CONTAINING PROTEIN"/>
    <property type="match status" value="1"/>
</dbReference>
<evidence type="ECO:0000313" key="4">
    <source>
        <dbReference type="Proteomes" id="UP000007304"/>
    </source>
</evidence>
<feature type="chain" id="PRO_5003603085" description="Ribosomal protein s17" evidence="2">
    <location>
        <begin position="23"/>
        <end position="423"/>
    </location>
</feature>
<feature type="region of interest" description="Disordered" evidence="1">
    <location>
        <begin position="341"/>
        <end position="412"/>
    </location>
</feature>
<sequence>MKTTQLLTVAVAALGFASSTVAQRGGNRGGGNNNNKGGAAAASATTAAAATASKGAATGNNNNGGTSNTNTGGAGGNNGLALLAANVQKASNSPGGSGDAGQAPSDTDPANFINFCTGKTLTNGAQVTQGSCNGIVMGDIPSNNNMVSSIILFPGPGDDITPNQSFNVQVQISNLEAGSFTDPTATYYAAPQALKNGNVVGHCHVTIQDLGGNIATKTPPDPKKFAFFKGINDDGNGNGLLQATVTNGLPAGVYRVCTMNSASNHQPVLMPVAQRGAQDDCTKFTVGQGTGNAGNTGNAAGNTAGKGGNTGNTGNTGNAGNGNKGTGAAAASSSAAASATTSATGSTATNATGKTGTGKATTGAGTGAGAGNTGGNTGNTGAGRGGQGGQGGQGGRGGAGGAGGAGGRFGRGRGRFAARDFIA</sequence>